<dbReference type="Proteomes" id="UP000270342">
    <property type="component" value="Unassembled WGS sequence"/>
</dbReference>
<comment type="caution">
    <text evidence="1">The sequence shown here is derived from an EMBL/GenBank/DDBJ whole genome shotgun (WGS) entry which is preliminary data.</text>
</comment>
<evidence type="ECO:0000313" key="1">
    <source>
        <dbReference type="EMBL" id="RKP55849.1"/>
    </source>
</evidence>
<protein>
    <submittedName>
        <fullName evidence="1">Uncharacterized protein</fullName>
    </submittedName>
</protein>
<proteinExistence type="predicted"/>
<evidence type="ECO:0000313" key="2">
    <source>
        <dbReference type="Proteomes" id="UP000270342"/>
    </source>
</evidence>
<dbReference type="EMBL" id="RBZU01000004">
    <property type="protein sequence ID" value="RKP55849.1"/>
    <property type="molecule type" value="Genomic_DNA"/>
</dbReference>
<gene>
    <name evidence="1" type="ORF">D7S86_11605</name>
</gene>
<organism evidence="1 2">
    <name type="scientific">Pararobbsia silviterrae</name>
    <dbReference type="NCBI Taxonomy" id="1792498"/>
    <lineage>
        <taxon>Bacteria</taxon>
        <taxon>Pseudomonadati</taxon>
        <taxon>Pseudomonadota</taxon>
        <taxon>Betaproteobacteria</taxon>
        <taxon>Burkholderiales</taxon>
        <taxon>Burkholderiaceae</taxon>
        <taxon>Pararobbsia</taxon>
    </lineage>
</organism>
<dbReference type="AlphaFoldDB" id="A0A494Y0S8"/>
<keyword evidence="2" id="KW-1185">Reference proteome</keyword>
<name>A0A494Y0S8_9BURK</name>
<reference evidence="1 2" key="1">
    <citation type="submission" date="2018-10" db="EMBL/GenBank/DDBJ databases">
        <title>Robbsia sp. DHC34, isolated from soil.</title>
        <authorList>
            <person name="Gao Z.-H."/>
            <person name="Qiu L.-H."/>
        </authorList>
    </citation>
    <scope>NUCLEOTIDE SEQUENCE [LARGE SCALE GENOMIC DNA]</scope>
    <source>
        <strain evidence="1 2">DHC34</strain>
    </source>
</reference>
<accession>A0A494Y0S8</accession>
<sequence length="60" mass="7004">MHDFSCAVERRRGTFCLRIRERRPSGFASVFKQGPPNRMHDDRIARIKKTQDKLIQAGMS</sequence>